<gene>
    <name evidence="2" type="ORF">FKV23_10365</name>
</gene>
<dbReference type="Proteomes" id="UP000317199">
    <property type="component" value="Chromosome"/>
</dbReference>
<organism evidence="2 3">
    <name type="scientific">Marilutibacter alkalisoli</name>
    <dbReference type="NCBI Taxonomy" id="2591633"/>
    <lineage>
        <taxon>Bacteria</taxon>
        <taxon>Pseudomonadati</taxon>
        <taxon>Pseudomonadota</taxon>
        <taxon>Gammaproteobacteria</taxon>
        <taxon>Lysobacterales</taxon>
        <taxon>Lysobacteraceae</taxon>
        <taxon>Marilutibacter</taxon>
    </lineage>
</organism>
<evidence type="ECO:0000313" key="2">
    <source>
        <dbReference type="EMBL" id="QDH70440.1"/>
    </source>
</evidence>
<accession>A0A514BST5</accession>
<dbReference type="AlphaFoldDB" id="A0A514BST5"/>
<dbReference type="OrthoDB" id="5493434at2"/>
<protein>
    <submittedName>
        <fullName evidence="2">Uncharacterized protein</fullName>
    </submittedName>
</protein>
<proteinExistence type="predicted"/>
<evidence type="ECO:0000256" key="1">
    <source>
        <dbReference type="SAM" id="Phobius"/>
    </source>
</evidence>
<feature type="transmembrane region" description="Helical" evidence="1">
    <location>
        <begin position="198"/>
        <end position="222"/>
    </location>
</feature>
<keyword evidence="1" id="KW-1133">Transmembrane helix</keyword>
<sequence>MLRRVLVITALAWLPLLALSLVEGHAVGGVAVPFLADVEAYARFLIAIPILLVAELVVHQRLWRIVDEFRERDIVALSSRPRFDEALAAAMRLRNSTIVEVALLILVFVLGPVLWKNGLALHVDTWYARVDAGRSELTGAGVWLAHASIPIFQFLLLRWYFRLAIWWRFLWQVSRLPLDLKALHPDRAGGLGFLGDSVFAFAPLLVAQSVLLSGIVFSRVLTGTGTATEFQGEIALLVTFLVAQIIGPLLFFTSGLGQARRRAMHEFGMLATAYARDFERRWMQGAPPEADVLLGSADIQSLADLASSSDILSGMRSVPFDWRTLFRLVVATSAPFFPLVLTVIPFVELVRRVLEMMM</sequence>
<name>A0A514BST5_9GAMM</name>
<keyword evidence="3" id="KW-1185">Reference proteome</keyword>
<feature type="transmembrane region" description="Helical" evidence="1">
    <location>
        <begin position="40"/>
        <end position="58"/>
    </location>
</feature>
<reference evidence="2 3" key="1">
    <citation type="submission" date="2019-06" db="EMBL/GenBank/DDBJ databases">
        <title>Lysobacter alkalisoli sp. nov. isolated from saline-alkali soil.</title>
        <authorList>
            <person name="Sun J.-Q."/>
            <person name="Xu L."/>
        </authorList>
    </citation>
    <scope>NUCLEOTIDE SEQUENCE [LARGE SCALE GENOMIC DNA]</scope>
    <source>
        <strain evidence="2 3">SJ-36</strain>
    </source>
</reference>
<keyword evidence="1" id="KW-0472">Membrane</keyword>
<dbReference type="KEGG" id="lyj:FKV23_10365"/>
<evidence type="ECO:0000313" key="3">
    <source>
        <dbReference type="Proteomes" id="UP000317199"/>
    </source>
</evidence>
<keyword evidence="1" id="KW-0812">Transmembrane</keyword>
<feature type="transmembrane region" description="Helical" evidence="1">
    <location>
        <begin position="325"/>
        <end position="347"/>
    </location>
</feature>
<feature type="transmembrane region" description="Helical" evidence="1">
    <location>
        <begin position="234"/>
        <end position="252"/>
    </location>
</feature>
<dbReference type="EMBL" id="CP041242">
    <property type="protein sequence ID" value="QDH70440.1"/>
    <property type="molecule type" value="Genomic_DNA"/>
</dbReference>
<feature type="transmembrane region" description="Helical" evidence="1">
    <location>
        <begin position="140"/>
        <end position="161"/>
    </location>
</feature>
<feature type="transmembrane region" description="Helical" evidence="1">
    <location>
        <begin position="97"/>
        <end position="115"/>
    </location>
</feature>